<comment type="caution">
    <text evidence="1">The sequence shown here is derived from an EMBL/GenBank/DDBJ whole genome shotgun (WGS) entry which is preliminary data.</text>
</comment>
<dbReference type="GeneID" id="99685012"/>
<dbReference type="RefSeq" id="WP_132644952.1">
    <property type="nucleotide sequence ID" value="NZ_CP181386.1"/>
</dbReference>
<protein>
    <submittedName>
        <fullName evidence="1">Uncharacterized protein</fullName>
    </submittedName>
</protein>
<gene>
    <name evidence="1" type="ORF">EV684_102201</name>
</gene>
<organism evidence="1 2">
    <name type="scientific">Rubrivivax gelatinosus</name>
    <name type="common">Rhodocyclus gelatinosus</name>
    <name type="synonym">Rhodopseudomonas gelatinosa</name>
    <dbReference type="NCBI Taxonomy" id="28068"/>
    <lineage>
        <taxon>Bacteria</taxon>
        <taxon>Pseudomonadati</taxon>
        <taxon>Pseudomonadota</taxon>
        <taxon>Betaproteobacteria</taxon>
        <taxon>Burkholderiales</taxon>
        <taxon>Sphaerotilaceae</taxon>
        <taxon>Rubrivivax</taxon>
    </lineage>
</organism>
<dbReference type="OrthoDB" id="9816502at2"/>
<evidence type="ECO:0000313" key="1">
    <source>
        <dbReference type="EMBL" id="TCP04448.1"/>
    </source>
</evidence>
<accession>A0A4V2SHB5</accession>
<name>A0A4V2SHB5_RUBGE</name>
<dbReference type="EMBL" id="SLXD01000002">
    <property type="protein sequence ID" value="TCP04448.1"/>
    <property type="molecule type" value="Genomic_DNA"/>
</dbReference>
<proteinExistence type="predicted"/>
<dbReference type="Proteomes" id="UP000295106">
    <property type="component" value="Unassembled WGS sequence"/>
</dbReference>
<evidence type="ECO:0000313" key="2">
    <source>
        <dbReference type="Proteomes" id="UP000295106"/>
    </source>
</evidence>
<reference evidence="1 2" key="1">
    <citation type="submission" date="2019-03" db="EMBL/GenBank/DDBJ databases">
        <title>Genomic Encyclopedia of Type Strains, Phase IV (KMG-IV): sequencing the most valuable type-strain genomes for metagenomic binning, comparative biology and taxonomic classification.</title>
        <authorList>
            <person name="Goeker M."/>
        </authorList>
    </citation>
    <scope>NUCLEOTIDE SEQUENCE [LARGE SCALE GENOMIC DNA]</scope>
    <source>
        <strain evidence="1 2">DSM 1709</strain>
    </source>
</reference>
<dbReference type="AlphaFoldDB" id="A0A4V2SHB5"/>
<sequence>MAISYQFLPWVRRGLGVALATADTLGALPARATASIGVRLAGAHAGEAVAPLTMQLYGPGDVVGLDTRLVVRTDPRPGTTNFEPNYLAIVEFDPPDLPWMLTPALANADDRLRPWLVLVVLRRDRCGLPRLQGQAPLPQVRVPAAHVAEELPPLAESWSWAHAQVVSARETGDLDGIRADLQGDPRSNVSRLVCPRRLAPDTDYVACVVPAFEPGRLRGLGLAGDGRGAAMQTLAPAWDPQAGADVVLPVYHHWEFSTGAQGDFEALARRLRSPRKWKNDPAMSALLGSVGTSPMSVDALLDGGAPPQTATMEGALVPLGYTPGQAPAAQHAASLAAIVDTPAAQVDNPVEDEPDGSVRRQELKPPLYGAWHARRHSVTPAERSGWWLAGLNLNPRYRGAAGYGAEVVRRNQEDYVDACWDQVGTIREAAQLLNFTRLAIEVQRALKARHFDPLPPERLLQVAAPALARIEAVLPSGAVAFRVDGRTGSLGGQVERSSLPAAMVDGALRRSVSPQRRTLRLAAMRGAGVQALPALATRYLGAMAEATRKPAAFAVNAFLADGVAGTRLFDGVELPAADDARLDLSARGLQLAPTAGQARAAIAAGEAARAVVERGGVALPRIRAGQSLGVFTDVHVERFSALAGAVRGLGPADLGRVATQVEALGRRGVEGLLVEAQTQGSALQFSALRIDARSGSVRVDQPLLRFVGRGAPQPASAAAQRAVGGLTLASWPAADARAYGNLGLLASLPPNAFDLQGGNSGVRLGVSETLEITRLGDAPPERGVVSVTLPPAIRQRAVLKAFAEATRGVQRAWREPFDTMHLRVTPVDFPLAQAAQVLRARTRPELTLRARLQSQLSLAGAPIGGASPYVAAFLPASAAAAKLRYTIAPLLDRVMAYPHLLEPMYRALAEHDKEAFMPGIGQLPPDLIMLVQVNQVFVDAFMVGANHEMNRELLWRGFPTDLRGTPFQRFWDRVGISADGRLERLPDMQPIHLWGHQPLGKRSDPNIADPDRVALLIKGRLLLRYPNAAVYAWRRVKNAAPEDSKLLKDADGRPPTGADVQTPVFSGFIAPDITFFGFDIDKGDIADWCFVVEEPMSEPRFGFDVPVPPPDAGAAKIGARPRAALAWAREQFALGAAAAPAFQALRTAGLSPWKTLSWSQLKVDAGQHLSIGALAALSNPADRPFASFPGLSATPTAAEIAQALLQEPFRAYWEGPDLAT</sequence>